<dbReference type="HOGENOM" id="CLU_092523_0_0_1"/>
<evidence type="ECO:0008006" key="4">
    <source>
        <dbReference type="Google" id="ProtNLM"/>
    </source>
</evidence>
<proteinExistence type="predicted"/>
<keyword evidence="3" id="KW-1185">Reference proteome</keyword>
<feature type="region of interest" description="Disordered" evidence="1">
    <location>
        <begin position="1"/>
        <end position="23"/>
    </location>
</feature>
<dbReference type="OMA" id="PHTPWVQ"/>
<feature type="region of interest" description="Disordered" evidence="1">
    <location>
        <begin position="61"/>
        <end position="84"/>
    </location>
</feature>
<evidence type="ECO:0000313" key="3">
    <source>
        <dbReference type="Proteomes" id="UP000029665"/>
    </source>
</evidence>
<name>A0A060SUR2_PYCCI</name>
<evidence type="ECO:0000313" key="2">
    <source>
        <dbReference type="EMBL" id="CDO77856.1"/>
    </source>
</evidence>
<dbReference type="Proteomes" id="UP000029665">
    <property type="component" value="Unassembled WGS sequence"/>
</dbReference>
<reference evidence="2" key="1">
    <citation type="submission" date="2014-01" db="EMBL/GenBank/DDBJ databases">
        <title>The genome of the white-rot fungus Pycnoporus cinnabarinus: a basidiomycete model with a versatile arsenal for lignocellulosic biomass breakdown.</title>
        <authorList>
            <person name="Levasseur A."/>
            <person name="Lomascolo A."/>
            <person name="Ruiz-Duenas F.J."/>
            <person name="Uzan E."/>
            <person name="Piumi F."/>
            <person name="Kues U."/>
            <person name="Ram A.F.J."/>
            <person name="Murat C."/>
            <person name="Haon M."/>
            <person name="Benoit I."/>
            <person name="Arfi Y."/>
            <person name="Chevret D."/>
            <person name="Drula E."/>
            <person name="Kwon M.J."/>
            <person name="Gouret P."/>
            <person name="Lesage-Meessen L."/>
            <person name="Lombard V."/>
            <person name="Mariette J."/>
            <person name="Noirot C."/>
            <person name="Park J."/>
            <person name="Patyshakuliyeva A."/>
            <person name="Wieneger R.A.B."/>
            <person name="Wosten H.A.B."/>
            <person name="Martin F."/>
            <person name="Coutinho P.M."/>
            <person name="de Vries R."/>
            <person name="Martinez A.T."/>
            <person name="Klopp C."/>
            <person name="Pontarotti P."/>
            <person name="Henrissat B."/>
            <person name="Record E."/>
        </authorList>
    </citation>
    <scope>NUCLEOTIDE SEQUENCE [LARGE SCALE GENOMIC DNA]</scope>
    <source>
        <strain evidence="2">BRFM137</strain>
    </source>
</reference>
<organism evidence="2 3">
    <name type="scientific">Pycnoporus cinnabarinus</name>
    <name type="common">Cinnabar-red polypore</name>
    <name type="synonym">Trametes cinnabarina</name>
    <dbReference type="NCBI Taxonomy" id="5643"/>
    <lineage>
        <taxon>Eukaryota</taxon>
        <taxon>Fungi</taxon>
        <taxon>Dikarya</taxon>
        <taxon>Basidiomycota</taxon>
        <taxon>Agaricomycotina</taxon>
        <taxon>Agaricomycetes</taxon>
        <taxon>Polyporales</taxon>
        <taxon>Polyporaceae</taxon>
        <taxon>Trametes</taxon>
    </lineage>
</organism>
<sequence>DRDQYHPFSYETEEGSYTFTPRGERKPASILLTTKKKYKPVAKKVRASLENCPEKFRIERNITGDPLATMPELNPNPPEFSPTGRYTAERKEAMDRAHGEDFLWPEERKLLHDFMCKHNDGFAWSDSERGCFKPEFFPPIKFPVLPHTPWVEKNIPIPPGLYKEVCEILKKKIAAGVYEPSNS</sequence>
<dbReference type="STRING" id="5643.A0A060SUR2"/>
<accession>A0A060SUR2</accession>
<dbReference type="AlphaFoldDB" id="A0A060SUR2"/>
<evidence type="ECO:0000256" key="1">
    <source>
        <dbReference type="SAM" id="MobiDB-lite"/>
    </source>
</evidence>
<gene>
    <name evidence="2" type="ORF">BN946_scf184266.g1</name>
</gene>
<feature type="non-terminal residue" evidence="2">
    <location>
        <position position="1"/>
    </location>
</feature>
<dbReference type="OrthoDB" id="5599163at2759"/>
<dbReference type="EMBL" id="CCBP010000521">
    <property type="protein sequence ID" value="CDO77856.1"/>
    <property type="molecule type" value="Genomic_DNA"/>
</dbReference>
<feature type="non-terminal residue" evidence="2">
    <location>
        <position position="183"/>
    </location>
</feature>
<protein>
    <recommendedName>
        <fullName evidence="4">Reverse transcriptase domain-containing protein</fullName>
    </recommendedName>
</protein>
<comment type="caution">
    <text evidence="2">The sequence shown here is derived from an EMBL/GenBank/DDBJ whole genome shotgun (WGS) entry which is preliminary data.</text>
</comment>